<dbReference type="Proteomes" id="UP000399692">
    <property type="component" value="Unassembled WGS sequence"/>
</dbReference>
<dbReference type="InterPro" id="IPR036866">
    <property type="entry name" value="RibonucZ/Hydroxyglut_hydro"/>
</dbReference>
<organism evidence="1 2">
    <name type="scientific">Pseudomonas fluorescens</name>
    <dbReference type="NCBI Taxonomy" id="294"/>
    <lineage>
        <taxon>Bacteria</taxon>
        <taxon>Pseudomonadati</taxon>
        <taxon>Pseudomonadota</taxon>
        <taxon>Gammaproteobacteria</taxon>
        <taxon>Pseudomonadales</taxon>
        <taxon>Pseudomonadaceae</taxon>
        <taxon>Pseudomonas</taxon>
    </lineage>
</organism>
<protein>
    <recommendedName>
        <fullName evidence="3">Metallo-beta-lactamase domain-containing protein</fullName>
    </recommendedName>
</protein>
<gene>
    <name evidence="1" type="ORF">PS631_01703</name>
</gene>
<evidence type="ECO:0008006" key="3">
    <source>
        <dbReference type="Google" id="ProtNLM"/>
    </source>
</evidence>
<evidence type="ECO:0000313" key="1">
    <source>
        <dbReference type="EMBL" id="VVM68974.1"/>
    </source>
</evidence>
<dbReference type="EMBL" id="CABVHF010000003">
    <property type="protein sequence ID" value="VVM68974.1"/>
    <property type="molecule type" value="Genomic_DNA"/>
</dbReference>
<dbReference type="AlphaFoldDB" id="A0A5E6RJ87"/>
<evidence type="ECO:0000313" key="2">
    <source>
        <dbReference type="Proteomes" id="UP000399692"/>
    </source>
</evidence>
<dbReference type="Gene3D" id="3.60.15.10">
    <property type="entry name" value="Ribonuclease Z/Hydroxyacylglutathione hydrolase-like"/>
    <property type="match status" value="1"/>
</dbReference>
<proteinExistence type="predicted"/>
<reference evidence="1 2" key="1">
    <citation type="submission" date="2019-09" db="EMBL/GenBank/DDBJ databases">
        <authorList>
            <person name="Chandra G."/>
            <person name="Truman W A."/>
        </authorList>
    </citation>
    <scope>NUCLEOTIDE SEQUENCE [LARGE SCALE GENOMIC DNA]</scope>
    <source>
        <strain evidence="1">PS631</strain>
    </source>
</reference>
<name>A0A5E6RJ87_PSEFL</name>
<sequence>MLFLGDAHDGVVSDSLRACDCSETNKLSLDLVKLSHHGSEYNTSSDLLGLLDSPIYIVSTDGSRHGLPNKRTIARIIKSTQGEVYFNYDQVIAPLLLNHEVEEYSSRLKVLDDEIRY</sequence>
<accession>A0A5E6RJ87</accession>